<dbReference type="RefSeq" id="WP_066406734.1">
    <property type="nucleotide sequence ID" value="NZ_CP011390.1"/>
</dbReference>
<sequence>MKIYFTIQLSFTLLIFLGRPIAGQSQTVIPKMAAQLQPSRLKGGHFLRKNLSFADYKTRHFHRTLGSFFAAKPLQPANLISISGIPLYSHKLRWSKDVFRFDVEKDGQKISTVECRATLLTNETFSLFRLRQDSSFFGSRNEDLLEARIQLANQTNQFWEVVATNLNGTKREAQKGLIRKDSITIEFIRTPALLRDRPVEAGNAKSLLSSLHQVYAFTYQQEIIAAVTVDESGRYKKTWMKEVLNADIADAIASTIAILTTRRTIYK</sequence>
<dbReference type="EMBL" id="CP011390">
    <property type="protein sequence ID" value="ANE52358.1"/>
    <property type="molecule type" value="Genomic_DNA"/>
</dbReference>
<name>A0A172TZI0_9BACT</name>
<accession>A0A172TZI0</accession>
<dbReference type="STRING" id="1492898.SY85_19600"/>
<dbReference type="AlphaFoldDB" id="A0A172TZI0"/>
<reference evidence="1 2" key="2">
    <citation type="journal article" date="2016" name="Int. J. Syst. Evol. Microbiol.">
        <title>Flavisolibacter tropicus sp. nov., isolated from tropical soil.</title>
        <authorList>
            <person name="Lee J.J."/>
            <person name="Kang M.S."/>
            <person name="Kim G.S."/>
            <person name="Lee C.S."/>
            <person name="Lim S."/>
            <person name="Lee J."/>
            <person name="Roh S.H."/>
            <person name="Kang H."/>
            <person name="Ha J.M."/>
            <person name="Bae S."/>
            <person name="Jung H.Y."/>
            <person name="Kim M.K."/>
        </authorList>
    </citation>
    <scope>NUCLEOTIDE SEQUENCE [LARGE SCALE GENOMIC DNA]</scope>
    <source>
        <strain evidence="1 2">LCS9</strain>
    </source>
</reference>
<organism evidence="1 2">
    <name type="scientific">Flavisolibacter tropicus</name>
    <dbReference type="NCBI Taxonomy" id="1492898"/>
    <lineage>
        <taxon>Bacteria</taxon>
        <taxon>Pseudomonadati</taxon>
        <taxon>Bacteroidota</taxon>
        <taxon>Chitinophagia</taxon>
        <taxon>Chitinophagales</taxon>
        <taxon>Chitinophagaceae</taxon>
        <taxon>Flavisolibacter</taxon>
    </lineage>
</organism>
<gene>
    <name evidence="1" type="ORF">SY85_19600</name>
</gene>
<dbReference type="OrthoDB" id="649216at2"/>
<keyword evidence="2" id="KW-1185">Reference proteome</keyword>
<dbReference type="KEGG" id="fla:SY85_19600"/>
<protein>
    <submittedName>
        <fullName evidence="1">Uncharacterized protein</fullName>
    </submittedName>
</protein>
<evidence type="ECO:0000313" key="2">
    <source>
        <dbReference type="Proteomes" id="UP000077177"/>
    </source>
</evidence>
<reference evidence="2" key="1">
    <citation type="submission" date="2015-01" db="EMBL/GenBank/DDBJ databases">
        <title>Flavisolibacter sp./LCS9/ whole genome sequencing.</title>
        <authorList>
            <person name="Kim M.K."/>
            <person name="Srinivasan S."/>
            <person name="Lee J.-J."/>
        </authorList>
    </citation>
    <scope>NUCLEOTIDE SEQUENCE [LARGE SCALE GENOMIC DNA]</scope>
    <source>
        <strain evidence="2">LCS9</strain>
    </source>
</reference>
<proteinExistence type="predicted"/>
<evidence type="ECO:0000313" key="1">
    <source>
        <dbReference type="EMBL" id="ANE52358.1"/>
    </source>
</evidence>
<dbReference type="Proteomes" id="UP000077177">
    <property type="component" value="Chromosome"/>
</dbReference>